<sequence>MIKRLCLACAGLLLLSSCGEYYRVQKSTDLGERYSFAKKSYNEKKYGRVVSLLEDIVPQLVGTNEGPQSTYLLADAYLQRGDESEASRYFQNYYTSYPKGPMVEEARFKAGYCLFQASPDPRLDQSATIGAIKELQSYLDFYPKGKHSSEVELMLFELQDKLAYKEFLAAKLYYNLGLYLGNNYESCIITAQNALKDYPFTKHKEDLTFLILRAKAEMADLSVPEKLQERLRDVIDTYYAYLNDFPNGTYTKQAQKIFDRMNSKKVSE</sequence>
<dbReference type="InterPro" id="IPR017689">
    <property type="entry name" value="BamD"/>
</dbReference>
<dbReference type="Pfam" id="PF13525">
    <property type="entry name" value="YfiO"/>
    <property type="match status" value="1"/>
</dbReference>
<dbReference type="EMBL" id="LSDK01000059">
    <property type="protein sequence ID" value="KXB76606.1"/>
    <property type="molecule type" value="Genomic_DNA"/>
</dbReference>
<dbReference type="SUPFAM" id="SSF48452">
    <property type="entry name" value="TPR-like"/>
    <property type="match status" value="1"/>
</dbReference>
<accession>A0A134B9H6</accession>
<gene>
    <name evidence="5" type="ORF">HMPREF3185_00898</name>
</gene>
<evidence type="ECO:0000256" key="3">
    <source>
        <dbReference type="ARBA" id="ARBA00023237"/>
    </source>
</evidence>
<keyword evidence="6" id="KW-1185">Reference proteome</keyword>
<dbReference type="RefSeq" id="WP_044123896.1">
    <property type="nucleotide sequence ID" value="NZ_KQ960438.1"/>
</dbReference>
<keyword evidence="3" id="KW-0998">Cell outer membrane</keyword>
<dbReference type="InterPro" id="IPR039565">
    <property type="entry name" value="BamD-like"/>
</dbReference>
<evidence type="ECO:0000313" key="5">
    <source>
        <dbReference type="EMBL" id="KXB76606.1"/>
    </source>
</evidence>
<evidence type="ECO:0000313" key="6">
    <source>
        <dbReference type="Proteomes" id="UP000070224"/>
    </source>
</evidence>
<protein>
    <submittedName>
        <fullName evidence="5">Outer membrane assembly lipoprotein YfiO</fullName>
    </submittedName>
</protein>
<organism evidence="5 6">
    <name type="scientific">Porphyromonas somerae</name>
    <dbReference type="NCBI Taxonomy" id="322095"/>
    <lineage>
        <taxon>Bacteria</taxon>
        <taxon>Pseudomonadati</taxon>
        <taxon>Bacteroidota</taxon>
        <taxon>Bacteroidia</taxon>
        <taxon>Bacteroidales</taxon>
        <taxon>Porphyromonadaceae</taxon>
        <taxon>Porphyromonas</taxon>
    </lineage>
</organism>
<dbReference type="Proteomes" id="UP000070224">
    <property type="component" value="Unassembled WGS sequence"/>
</dbReference>
<dbReference type="PROSITE" id="PS51257">
    <property type="entry name" value="PROKAR_LIPOPROTEIN"/>
    <property type="match status" value="1"/>
</dbReference>
<dbReference type="InterPro" id="IPR011990">
    <property type="entry name" value="TPR-like_helical_dom_sf"/>
</dbReference>
<proteinExistence type="predicted"/>
<evidence type="ECO:0000259" key="4">
    <source>
        <dbReference type="Pfam" id="PF13525"/>
    </source>
</evidence>
<keyword evidence="1" id="KW-0732">Signal</keyword>
<evidence type="ECO:0000256" key="1">
    <source>
        <dbReference type="ARBA" id="ARBA00022729"/>
    </source>
</evidence>
<keyword evidence="2" id="KW-0472">Membrane</keyword>
<dbReference type="STRING" id="322095.HMPREF3185_00898"/>
<comment type="caution">
    <text evidence="5">The sequence shown here is derived from an EMBL/GenBank/DDBJ whole genome shotgun (WGS) entry which is preliminary data.</text>
</comment>
<dbReference type="Gene3D" id="1.25.40.10">
    <property type="entry name" value="Tetratricopeptide repeat domain"/>
    <property type="match status" value="1"/>
</dbReference>
<keyword evidence="5" id="KW-0449">Lipoprotein</keyword>
<feature type="domain" description="Outer membrane lipoprotein BamD-like" evidence="4">
    <location>
        <begin position="32"/>
        <end position="204"/>
    </location>
</feature>
<dbReference type="OrthoDB" id="9770761at2"/>
<dbReference type="NCBIfam" id="TIGR03302">
    <property type="entry name" value="OM_YfiO"/>
    <property type="match status" value="1"/>
</dbReference>
<dbReference type="AlphaFoldDB" id="A0A134B9H6"/>
<reference evidence="6" key="1">
    <citation type="submission" date="2016-01" db="EMBL/GenBank/DDBJ databases">
        <authorList>
            <person name="Mitreva M."/>
            <person name="Pepin K.H."/>
            <person name="Mihindukulasuriya K.A."/>
            <person name="Fulton R."/>
            <person name="Fronick C."/>
            <person name="O'Laughlin M."/>
            <person name="Miner T."/>
            <person name="Herter B."/>
            <person name="Rosa B.A."/>
            <person name="Cordes M."/>
            <person name="Tomlinson C."/>
            <person name="Wollam A."/>
            <person name="Palsikar V.B."/>
            <person name="Mardis E.R."/>
            <person name="Wilson R.K."/>
        </authorList>
    </citation>
    <scope>NUCLEOTIDE SEQUENCE [LARGE SCALE GENOMIC DNA]</scope>
    <source>
        <strain evidence="6">KA00683</strain>
    </source>
</reference>
<evidence type="ECO:0000256" key="2">
    <source>
        <dbReference type="ARBA" id="ARBA00023136"/>
    </source>
</evidence>
<name>A0A134B9H6_9PORP</name>
<dbReference type="PATRIC" id="fig|322095.3.peg.886"/>